<keyword evidence="11" id="KW-1185">Reference proteome</keyword>
<dbReference type="AlphaFoldDB" id="A0A9N9G7M3"/>
<evidence type="ECO:0000256" key="6">
    <source>
        <dbReference type="ARBA" id="ARBA00023067"/>
    </source>
</evidence>
<dbReference type="InterPro" id="IPR016024">
    <property type="entry name" value="ARM-type_fold"/>
</dbReference>
<comment type="similarity">
    <text evidence="2">Belongs to the CND3 (condensin subunit 3) family.</text>
</comment>
<dbReference type="InterPro" id="IPR025977">
    <property type="entry name" value="Cnd3_C"/>
</dbReference>
<evidence type="ECO:0000259" key="9">
    <source>
        <dbReference type="Pfam" id="PF12719"/>
    </source>
</evidence>
<evidence type="ECO:0000256" key="7">
    <source>
        <dbReference type="ARBA" id="ARBA00023306"/>
    </source>
</evidence>
<keyword evidence="7" id="KW-0131">Cell cycle</keyword>
<feature type="domain" description="Nuclear condensin complex subunit 3 C-terminal" evidence="9">
    <location>
        <begin position="673"/>
        <end position="890"/>
    </location>
</feature>
<protein>
    <submittedName>
        <fullName evidence="10">2255_t:CDS:1</fullName>
    </submittedName>
</protein>
<feature type="non-terminal residue" evidence="10">
    <location>
        <position position="1"/>
    </location>
</feature>
<dbReference type="Gene3D" id="1.25.10.10">
    <property type="entry name" value="Leucine-rich Repeat Variant"/>
    <property type="match status" value="1"/>
</dbReference>
<keyword evidence="6" id="KW-0226">DNA condensation</keyword>
<dbReference type="SUPFAM" id="SSF48371">
    <property type="entry name" value="ARM repeat"/>
    <property type="match status" value="1"/>
</dbReference>
<feature type="region of interest" description="Disordered" evidence="8">
    <location>
        <begin position="1"/>
        <end position="100"/>
    </location>
</feature>
<evidence type="ECO:0000256" key="2">
    <source>
        <dbReference type="ARBA" id="ARBA00006533"/>
    </source>
</evidence>
<evidence type="ECO:0000256" key="4">
    <source>
        <dbReference type="ARBA" id="ARBA00022618"/>
    </source>
</evidence>
<proteinExistence type="inferred from homology"/>
<organism evidence="10 11">
    <name type="scientific">Paraglomus occultum</name>
    <dbReference type="NCBI Taxonomy" id="144539"/>
    <lineage>
        <taxon>Eukaryota</taxon>
        <taxon>Fungi</taxon>
        <taxon>Fungi incertae sedis</taxon>
        <taxon>Mucoromycota</taxon>
        <taxon>Glomeromycotina</taxon>
        <taxon>Glomeromycetes</taxon>
        <taxon>Paraglomerales</taxon>
        <taxon>Paraglomeraceae</taxon>
        <taxon>Paraglomus</taxon>
    </lineage>
</organism>
<keyword evidence="3" id="KW-0158">Chromosome</keyword>
<dbReference type="GO" id="GO:0000793">
    <property type="term" value="C:condensed chromosome"/>
    <property type="evidence" value="ECO:0007669"/>
    <property type="project" value="TreeGrafter"/>
</dbReference>
<feature type="compositionally biased region" description="Low complexity" evidence="8">
    <location>
        <begin position="33"/>
        <end position="61"/>
    </location>
</feature>
<accession>A0A9N9G7M3</accession>
<evidence type="ECO:0000256" key="3">
    <source>
        <dbReference type="ARBA" id="ARBA00022454"/>
    </source>
</evidence>
<comment type="caution">
    <text evidence="10">The sequence shown here is derived from an EMBL/GenBank/DDBJ whole genome shotgun (WGS) entry which is preliminary data.</text>
</comment>
<dbReference type="EMBL" id="CAJVPJ010001242">
    <property type="protein sequence ID" value="CAG8582778.1"/>
    <property type="molecule type" value="Genomic_DNA"/>
</dbReference>
<evidence type="ECO:0000256" key="1">
    <source>
        <dbReference type="ARBA" id="ARBA00004286"/>
    </source>
</evidence>
<name>A0A9N9G7M3_9GLOM</name>
<dbReference type="PANTHER" id="PTHR14418">
    <property type="entry name" value="CONDENSIN COMPLEX SUBUNIT 3-RELATED"/>
    <property type="match status" value="1"/>
</dbReference>
<sequence>MPEVRAQPIRRSSDASSSSRTSHTAKQTRRVSDISSSSSRPSLTARRISDVSSSSSASVPPRRTRDTNQRTRKVVPTLSTPSRQSIQQNSSTPSRSHANPLELLRKSVADIFDDIQKSTVLHRKNALALRKIQERCSINPSIGERAFNKTILDMIQKILSVKKKESCVDRTVKFLGAFIQYTSEKDAKDNDSVGSDDDGTLSSRLVQELAKYLLKGIESKEKLVRLRICQLLGHCAYALDSIDDSLYNKMRKKLTDRIHDKDTGVRVQAVVALSKFQNIDAYIQAGCDVGNGDNREITDKLLDVLQYDPNAEVRRAVLTHIDYNENTMPKVLERAHDTDATIRKYVFSKSLDELEDFRFLSIDEREQVLRWGLSDRDKNVKNACSNLLTSKWITQTNDNIFELIGRLDVINSVIAKDVVTELLRNRRDLAEKIVFDDEFWDNLTVERAFLARVFCEHLKEDENQLGEKMPEVTRLALCIQNYNNLLSQSLDDEDTTVKYEFMLEQLLIIATMLDYGDEGGRRQMNNLLREMLMCDITDSFIDYIVETMRKMAIDERDFNRIMIEIISDIREGYDNETGDNFADDRRSRMTLDDDVASVRSRLSRSSIHTMENINEDEDDADEEIKSMEADLKSLAIMKCMLEINEQQIDDTSPVFALLRNLVVPSIQCSEPLVAIENLDLFLYCSQNGPDELKIKCLMILFDIIRVFGYANIVERSGKADEFCKLWKVSLDHDLPEMQAVAVEGMSKLLLTRSWEDKETLRKLVYLYFDPNTASNNRLRQCLSYFLPVYCHSSSKNQKIMCEIFPSCLAELIRTHKLLSKHYEMVPPLQIAQQMVEWTDPNKLVITGRDSEAIDSGIQADVAIGVLKLVYTETSKEVRKILSQVLTKFHIDERVGQARIKQLTLLTGNLKTRRPLKEAVGKNALNKFEKTLLQYFSDSPES</sequence>
<keyword evidence="5" id="KW-0498">Mitosis</keyword>
<evidence type="ECO:0000313" key="10">
    <source>
        <dbReference type="EMBL" id="CAG8582778.1"/>
    </source>
</evidence>
<keyword evidence="4" id="KW-0132">Cell division</keyword>
<evidence type="ECO:0000313" key="11">
    <source>
        <dbReference type="Proteomes" id="UP000789572"/>
    </source>
</evidence>
<evidence type="ECO:0000256" key="8">
    <source>
        <dbReference type="SAM" id="MobiDB-lite"/>
    </source>
</evidence>
<gene>
    <name evidence="10" type="ORF">POCULU_LOCUS6574</name>
</gene>
<dbReference type="OrthoDB" id="27187at2759"/>
<feature type="compositionally biased region" description="Polar residues" evidence="8">
    <location>
        <begin position="77"/>
        <end position="97"/>
    </location>
</feature>
<dbReference type="GO" id="GO:0000796">
    <property type="term" value="C:condensin complex"/>
    <property type="evidence" value="ECO:0007669"/>
    <property type="project" value="InterPro"/>
</dbReference>
<dbReference type="GO" id="GO:0007076">
    <property type="term" value="P:mitotic chromosome condensation"/>
    <property type="evidence" value="ECO:0007669"/>
    <property type="project" value="InterPro"/>
</dbReference>
<evidence type="ECO:0000256" key="5">
    <source>
        <dbReference type="ARBA" id="ARBA00022776"/>
    </source>
</evidence>
<reference evidence="10" key="1">
    <citation type="submission" date="2021-06" db="EMBL/GenBank/DDBJ databases">
        <authorList>
            <person name="Kallberg Y."/>
            <person name="Tangrot J."/>
            <person name="Rosling A."/>
        </authorList>
    </citation>
    <scope>NUCLEOTIDE SEQUENCE</scope>
    <source>
        <strain evidence="10">IA702</strain>
    </source>
</reference>
<dbReference type="Proteomes" id="UP000789572">
    <property type="component" value="Unassembled WGS sequence"/>
</dbReference>
<dbReference type="InterPro" id="IPR027165">
    <property type="entry name" value="CND3"/>
</dbReference>
<comment type="subcellular location">
    <subcellularLocation>
        <location evidence="1">Chromosome</location>
    </subcellularLocation>
</comment>
<dbReference type="Pfam" id="PF12719">
    <property type="entry name" value="Cnd3"/>
    <property type="match status" value="1"/>
</dbReference>
<dbReference type="GO" id="GO:0051301">
    <property type="term" value="P:cell division"/>
    <property type="evidence" value="ECO:0007669"/>
    <property type="project" value="UniProtKB-KW"/>
</dbReference>
<dbReference type="PANTHER" id="PTHR14418:SF5">
    <property type="entry name" value="CONDENSIN COMPLEX SUBUNIT 3"/>
    <property type="match status" value="1"/>
</dbReference>
<dbReference type="InterPro" id="IPR011989">
    <property type="entry name" value="ARM-like"/>
</dbReference>